<evidence type="ECO:0000313" key="1">
    <source>
        <dbReference type="EMBL" id="KAA6367667.1"/>
    </source>
</evidence>
<organism evidence="1 2">
    <name type="scientific">Streblomastix strix</name>
    <dbReference type="NCBI Taxonomy" id="222440"/>
    <lineage>
        <taxon>Eukaryota</taxon>
        <taxon>Metamonada</taxon>
        <taxon>Preaxostyla</taxon>
        <taxon>Oxymonadida</taxon>
        <taxon>Streblomastigidae</taxon>
        <taxon>Streblomastix</taxon>
    </lineage>
</organism>
<name>A0A5J4UAT3_9EUKA</name>
<comment type="caution">
    <text evidence="1">The sequence shown here is derived from an EMBL/GenBank/DDBJ whole genome shotgun (WGS) entry which is preliminary data.</text>
</comment>
<accession>A0A5J4UAT3</accession>
<reference evidence="1 2" key="1">
    <citation type="submission" date="2019-03" db="EMBL/GenBank/DDBJ databases">
        <title>Single cell metagenomics reveals metabolic interactions within the superorganism composed of flagellate Streblomastix strix and complex community of Bacteroidetes bacteria on its surface.</title>
        <authorList>
            <person name="Treitli S.C."/>
            <person name="Kolisko M."/>
            <person name="Husnik F."/>
            <person name="Keeling P."/>
            <person name="Hampl V."/>
        </authorList>
    </citation>
    <scope>NUCLEOTIDE SEQUENCE [LARGE SCALE GENOMIC DNA]</scope>
    <source>
        <strain evidence="1">ST1C</strain>
    </source>
</reference>
<dbReference type="EMBL" id="SNRW01018103">
    <property type="protein sequence ID" value="KAA6367667.1"/>
    <property type="molecule type" value="Genomic_DNA"/>
</dbReference>
<dbReference type="AlphaFoldDB" id="A0A5J4UAT3"/>
<evidence type="ECO:0000313" key="2">
    <source>
        <dbReference type="Proteomes" id="UP000324800"/>
    </source>
</evidence>
<dbReference type="Proteomes" id="UP000324800">
    <property type="component" value="Unassembled WGS sequence"/>
</dbReference>
<proteinExistence type="predicted"/>
<gene>
    <name evidence="1" type="ORF">EZS28_036807</name>
</gene>
<protein>
    <submittedName>
        <fullName evidence="1">Uncharacterized protein</fullName>
    </submittedName>
</protein>
<sequence length="201" mass="23091">MYLCYFVQLFHLFITKLRYSAAGTGSSHELSIPMGRPSKIKESKNGRKSGPLQIYVLIQRAKHATNAYIGHKFEPRNRFSHCATIFRRISVRLTLGQIQEGITKASLQETDFYATNVSNTQVLEVVQHAARASQLLQYTNIPAANRQLLPSLWTIDALASGFQFRALEFYELDYFLYFNLSFSISRMMLINVRFTDILHNV</sequence>